<dbReference type="InterPro" id="IPR009051">
    <property type="entry name" value="Helical_ferredxn"/>
</dbReference>
<proteinExistence type="predicted"/>
<dbReference type="PRINTS" id="PR00419">
    <property type="entry name" value="ADXRDTASE"/>
</dbReference>
<dbReference type="RefSeq" id="WP_046574206.1">
    <property type="nucleotide sequence ID" value="NZ_CP010429.1"/>
</dbReference>
<organism evidence="7 8">
    <name type="scientific">Spirosoma radiotolerans</name>
    <dbReference type="NCBI Taxonomy" id="1379870"/>
    <lineage>
        <taxon>Bacteria</taxon>
        <taxon>Pseudomonadati</taxon>
        <taxon>Bacteroidota</taxon>
        <taxon>Cytophagia</taxon>
        <taxon>Cytophagales</taxon>
        <taxon>Cytophagaceae</taxon>
        <taxon>Spirosoma</taxon>
    </lineage>
</organism>
<dbReference type="GO" id="GO:0016639">
    <property type="term" value="F:oxidoreductase activity, acting on the CH-NH2 group of donors, NAD or NADP as acceptor"/>
    <property type="evidence" value="ECO:0007669"/>
    <property type="project" value="InterPro"/>
</dbReference>
<evidence type="ECO:0000259" key="5">
    <source>
        <dbReference type="Pfam" id="PF07992"/>
    </source>
</evidence>
<gene>
    <name evidence="7" type="primary">gltD</name>
    <name evidence="7" type="ORF">SD10_13160</name>
</gene>
<protein>
    <submittedName>
        <fullName evidence="7">Glutamate synthase</fullName>
        <ecNumber evidence="7">1.4.1.13</ecNumber>
    </submittedName>
</protein>
<dbReference type="GO" id="GO:0051536">
    <property type="term" value="F:iron-sulfur cluster binding"/>
    <property type="evidence" value="ECO:0007669"/>
    <property type="project" value="InterPro"/>
</dbReference>
<dbReference type="NCBIfam" id="TIGR01317">
    <property type="entry name" value="GOGAT_sm_gam"/>
    <property type="match status" value="1"/>
</dbReference>
<dbReference type="PANTHER" id="PTHR43100">
    <property type="entry name" value="GLUTAMATE SYNTHASE [NADPH] SMALL CHAIN"/>
    <property type="match status" value="1"/>
</dbReference>
<dbReference type="AlphaFoldDB" id="A0A0E3ZWG4"/>
<dbReference type="Gene3D" id="1.10.1060.10">
    <property type="entry name" value="Alpha-helical ferredoxin"/>
    <property type="match status" value="1"/>
</dbReference>
<keyword evidence="2 7" id="KW-0560">Oxidoreductase</keyword>
<dbReference type="Pfam" id="PF07992">
    <property type="entry name" value="Pyr_redox_2"/>
    <property type="match status" value="1"/>
</dbReference>
<accession>A0A0E3ZWG4</accession>
<dbReference type="EMBL" id="CP010429">
    <property type="protein sequence ID" value="AKD55709.1"/>
    <property type="molecule type" value="Genomic_DNA"/>
</dbReference>
<evidence type="ECO:0000256" key="4">
    <source>
        <dbReference type="ARBA" id="ARBA00029440"/>
    </source>
</evidence>
<evidence type="ECO:0000259" key="6">
    <source>
        <dbReference type="Pfam" id="PF14691"/>
    </source>
</evidence>
<evidence type="ECO:0000256" key="3">
    <source>
        <dbReference type="ARBA" id="ARBA00023164"/>
    </source>
</evidence>
<dbReference type="OrthoDB" id="9803192at2"/>
<dbReference type="EC" id="1.4.1.13" evidence="7"/>
<dbReference type="InterPro" id="IPR051394">
    <property type="entry name" value="Glutamate_Synthase"/>
</dbReference>
<reference evidence="7 8" key="1">
    <citation type="journal article" date="2014" name="Curr. Microbiol.">
        <title>Spirosoma radiotolerans sp. nov., a gamma-radiation-resistant bacterium isolated from gamma ray-irradiated soil.</title>
        <authorList>
            <person name="Lee J.J."/>
            <person name="Srinivasan S."/>
            <person name="Lim S."/>
            <person name="Joe M."/>
            <person name="Im S."/>
            <person name="Bae S.I."/>
            <person name="Park K.R."/>
            <person name="Han J.H."/>
            <person name="Park S.H."/>
            <person name="Joo B.M."/>
            <person name="Park S.J."/>
            <person name="Kim M.K."/>
        </authorList>
    </citation>
    <scope>NUCLEOTIDE SEQUENCE [LARGE SCALE GENOMIC DNA]</scope>
    <source>
        <strain evidence="7 8">DG5A</strain>
    </source>
</reference>
<dbReference type="PANTHER" id="PTHR43100:SF1">
    <property type="entry name" value="GLUTAMATE SYNTHASE [NADPH] SMALL CHAIN"/>
    <property type="match status" value="1"/>
</dbReference>
<dbReference type="SUPFAM" id="SSF46548">
    <property type="entry name" value="alpha-helical ferredoxin"/>
    <property type="match status" value="1"/>
</dbReference>
<dbReference type="KEGG" id="srd:SD10_13160"/>
<dbReference type="Gene3D" id="3.50.50.60">
    <property type="entry name" value="FAD/NAD(P)-binding domain"/>
    <property type="match status" value="1"/>
</dbReference>
<dbReference type="HOGENOM" id="CLU_000422_3_1_10"/>
<keyword evidence="8" id="KW-1185">Reference proteome</keyword>
<feature type="domain" description="Dihydroprymidine dehydrogenase" evidence="6">
    <location>
        <begin position="23"/>
        <end position="130"/>
    </location>
</feature>
<evidence type="ECO:0000256" key="1">
    <source>
        <dbReference type="ARBA" id="ARBA00022605"/>
    </source>
</evidence>
<dbReference type="InterPro" id="IPR006005">
    <property type="entry name" value="Glut_synth_ssu1"/>
</dbReference>
<dbReference type="InterPro" id="IPR023753">
    <property type="entry name" value="FAD/NAD-binding_dom"/>
</dbReference>
<evidence type="ECO:0000313" key="7">
    <source>
        <dbReference type="EMBL" id="AKD55709.1"/>
    </source>
</evidence>
<dbReference type="InterPro" id="IPR036188">
    <property type="entry name" value="FAD/NAD-bd_sf"/>
</dbReference>
<dbReference type="GO" id="GO:0006537">
    <property type="term" value="P:glutamate biosynthetic process"/>
    <property type="evidence" value="ECO:0007669"/>
    <property type="project" value="UniProtKB-KW"/>
</dbReference>
<dbReference type="Pfam" id="PF14691">
    <property type="entry name" value="Fer4_20"/>
    <property type="match status" value="1"/>
</dbReference>
<keyword evidence="3" id="KW-0314">Glutamate biosynthesis</keyword>
<evidence type="ECO:0000313" key="8">
    <source>
        <dbReference type="Proteomes" id="UP000033054"/>
    </source>
</evidence>
<dbReference type="STRING" id="1379870.SD10_13160"/>
<dbReference type="InterPro" id="IPR028261">
    <property type="entry name" value="DPD_II"/>
</dbReference>
<dbReference type="PATRIC" id="fig|1379870.5.peg.2860"/>
<keyword evidence="1" id="KW-0028">Amino-acid biosynthesis</keyword>
<comment type="pathway">
    <text evidence="4">Amino-acid biosynthesis.</text>
</comment>
<dbReference type="Proteomes" id="UP000033054">
    <property type="component" value="Chromosome"/>
</dbReference>
<feature type="domain" description="FAD/NAD(P)-binding" evidence="5">
    <location>
        <begin position="145"/>
        <end position="468"/>
    </location>
</feature>
<name>A0A0E3ZWG4_9BACT</name>
<dbReference type="GO" id="GO:0004355">
    <property type="term" value="F:glutamate synthase (NADPH) activity"/>
    <property type="evidence" value="ECO:0007669"/>
    <property type="project" value="UniProtKB-EC"/>
</dbReference>
<dbReference type="Gene3D" id="3.40.50.720">
    <property type="entry name" value="NAD(P)-binding Rossmann-like Domain"/>
    <property type="match status" value="1"/>
</dbReference>
<evidence type="ECO:0000256" key="2">
    <source>
        <dbReference type="ARBA" id="ARBA00023002"/>
    </source>
</evidence>
<dbReference type="SUPFAM" id="SSF51971">
    <property type="entry name" value="Nucleotide-binding domain"/>
    <property type="match status" value="2"/>
</dbReference>
<sequence>MGKPTGFLEFTRELPKKRDPQQRIHDYKEIEVPFSEQDSQRQAARCMDCGTPFCHSGCPLGNIIPEFNDAVYEQNWAYAYEILATTNNFPEFTGRICPAPCEASCVLGINKPPVAIEFIEKSIAEVAFERGYVTPKPPKERTGKQIAVVGSGPAGLAAASQLNKAGHTVTVFERADQIGGLLRYGIPDFKLEKWTIDRRLAVMEAEGIMFKTGVNVGVHLKANDLLDQFDLIMLTGGSTVPRDLPIPGRNLKGIYPAMEFLSQQNKRNANLPVEVDHQGQKYGDGELLATGKNVVVIGGGDTGSDCVGTSNRHGATSVTQIELMPMPPKDRAENTPWPNWPMMLRTSTSHEEGCDRHWSINTKEFVGDEQGNLKALRIVDLTWKNENGRMQMVELPGSEREIPCELALLAAGFLHPQHNGLLDDLGLEYDERGNVKATNYQSLSNPKVFAAGDMRRGQSLVVWAISEGREAARAADCYLMGETRLEAKAVSMIAVE</sequence>